<dbReference type="EMBL" id="BGPR01247378">
    <property type="protein sequence ID" value="GBM30661.1"/>
    <property type="molecule type" value="Genomic_DNA"/>
</dbReference>
<proteinExistence type="predicted"/>
<feature type="region of interest" description="Disordered" evidence="1">
    <location>
        <begin position="88"/>
        <end position="107"/>
    </location>
</feature>
<evidence type="ECO:0000256" key="1">
    <source>
        <dbReference type="SAM" id="MobiDB-lite"/>
    </source>
</evidence>
<name>A0A4Y2EPT7_ARAVE</name>
<evidence type="ECO:0000313" key="4">
    <source>
        <dbReference type="EMBL" id="GBM30972.1"/>
    </source>
</evidence>
<sequence>MQQRTYKSIKLLKADLALLQGKKNNLTEQIQQLKQRKHDIRDKKIILEENSDQDEDVTTSRHEMQNRIRTLNKELDDTKNSLKSREEELKQLKQQQEDDILSNRPHPYRMKQRLKTQETVLMEENKKLKEELKKWKETTSSEFLEEFESYEKVYKKLSDKDETIKRLREQLEDYEKETPSLEILTKSSSATYDNVLEILHQLVKYHFIIRYKMVHPKMKDFRLKEQWDSNVDKKIDLVKNLSLDRYNLMLYEYMTLDLSLIHNTFVLEEHLKKLKVGELIEYIVQQCDSYICNNTCSESDSDGVENF</sequence>
<accession>A0A4Y2EPT7</accession>
<evidence type="ECO:0000313" key="5">
    <source>
        <dbReference type="EMBL" id="GBM31136.1"/>
    </source>
</evidence>
<protein>
    <submittedName>
        <fullName evidence="3">Uncharacterized protein</fullName>
    </submittedName>
</protein>
<evidence type="ECO:0000313" key="2">
    <source>
        <dbReference type="EMBL" id="GBM30661.1"/>
    </source>
</evidence>
<dbReference type="EMBL" id="BGPR01247521">
    <property type="protein sequence ID" value="GBM31136.1"/>
    <property type="molecule type" value="Genomic_DNA"/>
</dbReference>
<gene>
    <name evidence="5" type="ORF">AVEN_153959_1</name>
    <name evidence="3" type="ORF">AVEN_206279_1</name>
    <name evidence="4" type="ORF">AVEN_268150_1</name>
    <name evidence="2" type="ORF">AVEN_44761_1</name>
</gene>
<dbReference type="Proteomes" id="UP000499080">
    <property type="component" value="Unassembled WGS sequence"/>
</dbReference>
<comment type="caution">
    <text evidence="3">The sequence shown here is derived from an EMBL/GenBank/DDBJ whole genome shotgun (WGS) entry which is preliminary data.</text>
</comment>
<dbReference type="EMBL" id="BGPR01247468">
    <property type="protein sequence ID" value="GBM30972.1"/>
    <property type="molecule type" value="Genomic_DNA"/>
</dbReference>
<reference evidence="3 6" key="1">
    <citation type="journal article" date="2019" name="Sci. Rep.">
        <title>Orb-weaving spider Araneus ventricosus genome elucidates the spidroin gene catalogue.</title>
        <authorList>
            <person name="Kono N."/>
            <person name="Nakamura H."/>
            <person name="Ohtoshi R."/>
            <person name="Moran D.A.P."/>
            <person name="Shinohara A."/>
            <person name="Yoshida Y."/>
            <person name="Fujiwara M."/>
            <person name="Mori M."/>
            <person name="Tomita M."/>
            <person name="Arakawa K."/>
        </authorList>
    </citation>
    <scope>NUCLEOTIDE SEQUENCE [LARGE SCALE GENOMIC DNA]</scope>
</reference>
<evidence type="ECO:0000313" key="3">
    <source>
        <dbReference type="EMBL" id="GBM30851.1"/>
    </source>
</evidence>
<dbReference type="AlphaFoldDB" id="A0A4Y2EPT7"/>
<keyword evidence="6" id="KW-1185">Reference proteome</keyword>
<dbReference type="EMBL" id="BGPR01247436">
    <property type="protein sequence ID" value="GBM30851.1"/>
    <property type="molecule type" value="Genomic_DNA"/>
</dbReference>
<evidence type="ECO:0000313" key="6">
    <source>
        <dbReference type="Proteomes" id="UP000499080"/>
    </source>
</evidence>
<organism evidence="3 6">
    <name type="scientific">Araneus ventricosus</name>
    <name type="common">Orbweaver spider</name>
    <name type="synonym">Epeira ventricosa</name>
    <dbReference type="NCBI Taxonomy" id="182803"/>
    <lineage>
        <taxon>Eukaryota</taxon>
        <taxon>Metazoa</taxon>
        <taxon>Ecdysozoa</taxon>
        <taxon>Arthropoda</taxon>
        <taxon>Chelicerata</taxon>
        <taxon>Arachnida</taxon>
        <taxon>Araneae</taxon>
        <taxon>Araneomorphae</taxon>
        <taxon>Entelegynae</taxon>
        <taxon>Araneoidea</taxon>
        <taxon>Araneidae</taxon>
        <taxon>Araneus</taxon>
    </lineage>
</organism>